<reference evidence="1" key="2">
    <citation type="submission" date="2020-11" db="EMBL/GenBank/DDBJ databases">
        <authorList>
            <person name="McCartney M.A."/>
            <person name="Auch B."/>
            <person name="Kono T."/>
            <person name="Mallez S."/>
            <person name="Becker A."/>
            <person name="Gohl D.M."/>
            <person name="Silverstein K.A.T."/>
            <person name="Koren S."/>
            <person name="Bechman K.B."/>
            <person name="Herman A."/>
            <person name="Abrahante J.E."/>
            <person name="Garbe J."/>
        </authorList>
    </citation>
    <scope>NUCLEOTIDE SEQUENCE</scope>
    <source>
        <strain evidence="1">Duluth1</strain>
        <tissue evidence="1">Whole animal</tissue>
    </source>
</reference>
<accession>A0A9D4RY32</accession>
<name>A0A9D4RY32_DREPO</name>
<keyword evidence="2" id="KW-1185">Reference proteome</keyword>
<evidence type="ECO:0000313" key="2">
    <source>
        <dbReference type="Proteomes" id="UP000828390"/>
    </source>
</evidence>
<protein>
    <submittedName>
        <fullName evidence="1">Uncharacterized protein</fullName>
    </submittedName>
</protein>
<dbReference type="AlphaFoldDB" id="A0A9D4RY32"/>
<dbReference type="EMBL" id="JAIWYP010000001">
    <property type="protein sequence ID" value="KAH3882842.1"/>
    <property type="molecule type" value="Genomic_DNA"/>
</dbReference>
<evidence type="ECO:0000313" key="1">
    <source>
        <dbReference type="EMBL" id="KAH3882842.1"/>
    </source>
</evidence>
<gene>
    <name evidence="1" type="ORF">DPMN_006787</name>
</gene>
<reference evidence="1" key="1">
    <citation type="journal article" date="2019" name="bioRxiv">
        <title>The Genome of the Zebra Mussel, Dreissena polymorpha: A Resource for Invasive Species Research.</title>
        <authorList>
            <person name="McCartney M.A."/>
            <person name="Auch B."/>
            <person name="Kono T."/>
            <person name="Mallez S."/>
            <person name="Zhang Y."/>
            <person name="Obille A."/>
            <person name="Becker A."/>
            <person name="Abrahante J.E."/>
            <person name="Garbe J."/>
            <person name="Badalamenti J.P."/>
            <person name="Herman A."/>
            <person name="Mangelson H."/>
            <person name="Liachko I."/>
            <person name="Sullivan S."/>
            <person name="Sone E.D."/>
            <person name="Koren S."/>
            <person name="Silverstein K.A.T."/>
            <person name="Beckman K.B."/>
            <person name="Gohl D.M."/>
        </authorList>
    </citation>
    <scope>NUCLEOTIDE SEQUENCE</scope>
    <source>
        <strain evidence="1">Duluth1</strain>
        <tissue evidence="1">Whole animal</tissue>
    </source>
</reference>
<organism evidence="1 2">
    <name type="scientific">Dreissena polymorpha</name>
    <name type="common">Zebra mussel</name>
    <name type="synonym">Mytilus polymorpha</name>
    <dbReference type="NCBI Taxonomy" id="45954"/>
    <lineage>
        <taxon>Eukaryota</taxon>
        <taxon>Metazoa</taxon>
        <taxon>Spiralia</taxon>
        <taxon>Lophotrochozoa</taxon>
        <taxon>Mollusca</taxon>
        <taxon>Bivalvia</taxon>
        <taxon>Autobranchia</taxon>
        <taxon>Heteroconchia</taxon>
        <taxon>Euheterodonta</taxon>
        <taxon>Imparidentia</taxon>
        <taxon>Neoheterodontei</taxon>
        <taxon>Myida</taxon>
        <taxon>Dreissenoidea</taxon>
        <taxon>Dreissenidae</taxon>
        <taxon>Dreissena</taxon>
    </lineage>
</organism>
<proteinExistence type="predicted"/>
<sequence>MLKFDTLKTLRNEKAFNRFFDDVNQKADILDVDEPSMPRKRKVPKRFQLGDAEHVFPDSMADHYRHTYIEALDLGLISQV</sequence>
<comment type="caution">
    <text evidence="1">The sequence shown here is derived from an EMBL/GenBank/DDBJ whole genome shotgun (WGS) entry which is preliminary data.</text>
</comment>
<dbReference type="Proteomes" id="UP000828390">
    <property type="component" value="Unassembled WGS sequence"/>
</dbReference>